<dbReference type="AlphaFoldDB" id="A0AAE0QDX9"/>
<name>A0AAE0QDX9_9TELE</name>
<proteinExistence type="predicted"/>
<keyword evidence="2" id="KW-1185">Reference proteome</keyword>
<comment type="caution">
    <text evidence="1">The sequence shown here is derived from an EMBL/GenBank/DDBJ whole genome shotgun (WGS) entry which is preliminary data.</text>
</comment>
<reference evidence="1" key="1">
    <citation type="submission" date="2023-06" db="EMBL/GenBank/DDBJ databases">
        <title>Male Hemibagrus guttatus genome.</title>
        <authorList>
            <person name="Bian C."/>
        </authorList>
    </citation>
    <scope>NUCLEOTIDE SEQUENCE</scope>
    <source>
        <strain evidence="1">Male_cb2023</strain>
        <tissue evidence="1">Muscle</tissue>
    </source>
</reference>
<dbReference type="EMBL" id="JAUCMX010000017">
    <property type="protein sequence ID" value="KAK3518775.1"/>
    <property type="molecule type" value="Genomic_DNA"/>
</dbReference>
<gene>
    <name evidence="1" type="ORF">QTP70_012667</name>
</gene>
<protein>
    <submittedName>
        <fullName evidence="1">Uncharacterized protein</fullName>
    </submittedName>
</protein>
<accession>A0AAE0QDX9</accession>
<sequence length="102" mass="11006">MQADRQKDIQCLSCLSVTLSVSNLSLLSRCATLSSSIAQSLSLCLLSLCVSLSLSDNNLTPSGCRFSTVIPEVKAPNSELVRVMIPSSELRTRPSHDSKTTY</sequence>
<dbReference type="Proteomes" id="UP001274896">
    <property type="component" value="Unassembled WGS sequence"/>
</dbReference>
<evidence type="ECO:0000313" key="1">
    <source>
        <dbReference type="EMBL" id="KAK3518775.1"/>
    </source>
</evidence>
<evidence type="ECO:0000313" key="2">
    <source>
        <dbReference type="Proteomes" id="UP001274896"/>
    </source>
</evidence>
<organism evidence="1 2">
    <name type="scientific">Hemibagrus guttatus</name>
    <dbReference type="NCBI Taxonomy" id="175788"/>
    <lineage>
        <taxon>Eukaryota</taxon>
        <taxon>Metazoa</taxon>
        <taxon>Chordata</taxon>
        <taxon>Craniata</taxon>
        <taxon>Vertebrata</taxon>
        <taxon>Euteleostomi</taxon>
        <taxon>Actinopterygii</taxon>
        <taxon>Neopterygii</taxon>
        <taxon>Teleostei</taxon>
        <taxon>Ostariophysi</taxon>
        <taxon>Siluriformes</taxon>
        <taxon>Bagridae</taxon>
        <taxon>Hemibagrus</taxon>
    </lineage>
</organism>